<dbReference type="GO" id="GO:0016567">
    <property type="term" value="P:protein ubiquitination"/>
    <property type="evidence" value="ECO:0007669"/>
    <property type="project" value="TreeGrafter"/>
</dbReference>
<dbReference type="GO" id="GO:0005737">
    <property type="term" value="C:cytoplasm"/>
    <property type="evidence" value="ECO:0007669"/>
    <property type="project" value="TreeGrafter"/>
</dbReference>
<dbReference type="InterPro" id="IPR013083">
    <property type="entry name" value="Znf_RING/FYVE/PHD"/>
</dbReference>
<dbReference type="SUPFAM" id="SSF57850">
    <property type="entry name" value="RING/U-box"/>
    <property type="match status" value="1"/>
</dbReference>
<gene>
    <name evidence="8" type="ORF">FPE_LOCUS25999</name>
</gene>
<feature type="domain" description="RING-type" evidence="7">
    <location>
        <begin position="183"/>
        <end position="225"/>
    </location>
</feature>
<dbReference type="PANTHER" id="PTHR15710:SF77">
    <property type="entry name" value="RING-H2 FINGER PROTEIN ATL21B"/>
    <property type="match status" value="1"/>
</dbReference>
<dbReference type="InterPro" id="IPR001841">
    <property type="entry name" value="Znf_RING"/>
</dbReference>
<dbReference type="GO" id="GO:0061630">
    <property type="term" value="F:ubiquitin protein ligase activity"/>
    <property type="evidence" value="ECO:0007669"/>
    <property type="project" value="UniProtKB-EC"/>
</dbReference>
<evidence type="ECO:0000256" key="6">
    <source>
        <dbReference type="PROSITE-ProRule" id="PRU00175"/>
    </source>
</evidence>
<evidence type="ECO:0000259" key="7">
    <source>
        <dbReference type="PROSITE" id="PS50089"/>
    </source>
</evidence>
<evidence type="ECO:0000256" key="1">
    <source>
        <dbReference type="ARBA" id="ARBA00000900"/>
    </source>
</evidence>
<evidence type="ECO:0000256" key="5">
    <source>
        <dbReference type="ARBA" id="ARBA00022833"/>
    </source>
</evidence>
<keyword evidence="3" id="KW-0479">Metal-binding</keyword>
<reference evidence="8" key="1">
    <citation type="submission" date="2023-05" db="EMBL/GenBank/DDBJ databases">
        <authorList>
            <person name="Huff M."/>
        </authorList>
    </citation>
    <scope>NUCLEOTIDE SEQUENCE</scope>
</reference>
<dbReference type="EC" id="2.3.2.27" evidence="2"/>
<evidence type="ECO:0000256" key="2">
    <source>
        <dbReference type="ARBA" id="ARBA00012483"/>
    </source>
</evidence>
<accession>A0AAD2E627</accession>
<evidence type="ECO:0000313" key="9">
    <source>
        <dbReference type="Proteomes" id="UP000834106"/>
    </source>
</evidence>
<comment type="catalytic activity">
    <reaction evidence="1">
        <text>S-ubiquitinyl-[E2 ubiquitin-conjugating enzyme]-L-cysteine + [acceptor protein]-L-lysine = [E2 ubiquitin-conjugating enzyme]-L-cysteine + N(6)-ubiquitinyl-[acceptor protein]-L-lysine.</text>
        <dbReference type="EC" id="2.3.2.27"/>
    </reaction>
</comment>
<organism evidence="8 9">
    <name type="scientific">Fraxinus pennsylvanica</name>
    <dbReference type="NCBI Taxonomy" id="56036"/>
    <lineage>
        <taxon>Eukaryota</taxon>
        <taxon>Viridiplantae</taxon>
        <taxon>Streptophyta</taxon>
        <taxon>Embryophyta</taxon>
        <taxon>Tracheophyta</taxon>
        <taxon>Spermatophyta</taxon>
        <taxon>Magnoliopsida</taxon>
        <taxon>eudicotyledons</taxon>
        <taxon>Gunneridae</taxon>
        <taxon>Pentapetalae</taxon>
        <taxon>asterids</taxon>
        <taxon>lamiids</taxon>
        <taxon>Lamiales</taxon>
        <taxon>Oleaceae</taxon>
        <taxon>Oleeae</taxon>
        <taxon>Fraxinus</taxon>
    </lineage>
</organism>
<dbReference type="SMART" id="SM00184">
    <property type="entry name" value="RING"/>
    <property type="match status" value="1"/>
</dbReference>
<evidence type="ECO:0000256" key="4">
    <source>
        <dbReference type="ARBA" id="ARBA00022771"/>
    </source>
</evidence>
<dbReference type="Pfam" id="PF13639">
    <property type="entry name" value="zf-RING_2"/>
    <property type="match status" value="1"/>
</dbReference>
<keyword evidence="9" id="KW-1185">Reference proteome</keyword>
<sequence>MDGYNQSSQVVHLDITKKGEETITPDDQSISSLQINFDFSCRFSYHLIQLRDLQNVSTEIHPSVTPKSVCISQEKLNSGDEAREIILKALESWPVRDFEREDLIQIVFHRTNEIAKSVSPNRNFVFVHVHVKVSRLRVVDERVIFNRILQQSMEENCKMVPASDSSVESLEKKRLEYDGVESCTICLSEFYQGSEVVTRMPCSHVFHENCIKKWLKTSHYCPVCRFKMPTS</sequence>
<dbReference type="PANTHER" id="PTHR15710">
    <property type="entry name" value="E3 UBIQUITIN-PROTEIN LIGASE PRAJA"/>
    <property type="match status" value="1"/>
</dbReference>
<dbReference type="Gene3D" id="3.30.40.10">
    <property type="entry name" value="Zinc/RING finger domain, C3HC4 (zinc finger)"/>
    <property type="match status" value="1"/>
</dbReference>
<dbReference type="GO" id="GO:0008270">
    <property type="term" value="F:zinc ion binding"/>
    <property type="evidence" value="ECO:0007669"/>
    <property type="project" value="UniProtKB-KW"/>
</dbReference>
<protein>
    <recommendedName>
        <fullName evidence="2">RING-type E3 ubiquitin transferase</fullName>
        <ecNumber evidence="2">2.3.2.27</ecNumber>
    </recommendedName>
</protein>
<dbReference type="InterPro" id="IPR011016">
    <property type="entry name" value="Znf_RING-CH"/>
</dbReference>
<keyword evidence="5" id="KW-0862">Zinc</keyword>
<dbReference type="EMBL" id="OU503051">
    <property type="protein sequence ID" value="CAI9778569.1"/>
    <property type="molecule type" value="Genomic_DNA"/>
</dbReference>
<dbReference type="PROSITE" id="PS50089">
    <property type="entry name" value="ZF_RING_2"/>
    <property type="match status" value="1"/>
</dbReference>
<evidence type="ECO:0000256" key="3">
    <source>
        <dbReference type="ARBA" id="ARBA00022723"/>
    </source>
</evidence>
<dbReference type="Proteomes" id="UP000834106">
    <property type="component" value="Chromosome 16"/>
</dbReference>
<name>A0AAD2E627_9LAMI</name>
<dbReference type="SMART" id="SM00744">
    <property type="entry name" value="RINGv"/>
    <property type="match status" value="1"/>
</dbReference>
<dbReference type="AlphaFoldDB" id="A0AAD2E627"/>
<keyword evidence="4 6" id="KW-0863">Zinc-finger</keyword>
<evidence type="ECO:0000313" key="8">
    <source>
        <dbReference type="EMBL" id="CAI9778569.1"/>
    </source>
</evidence>
<proteinExistence type="predicted"/>
<dbReference type="CDD" id="cd16448">
    <property type="entry name" value="RING-H2"/>
    <property type="match status" value="1"/>
</dbReference>